<keyword evidence="6" id="KW-1185">Reference proteome</keyword>
<reference evidence="5" key="1">
    <citation type="submission" date="2021-04" db="EMBL/GenBank/DDBJ databases">
        <authorList>
            <person name="Rodrigo-Torres L."/>
            <person name="Arahal R. D."/>
            <person name="Lucena T."/>
        </authorList>
    </citation>
    <scope>NUCLEOTIDE SEQUENCE</scope>
    <source>
        <strain evidence="5">AS29M-1</strain>
    </source>
</reference>
<keyword evidence="3" id="KW-0804">Transcription</keyword>
<dbReference type="SMART" id="SM00342">
    <property type="entry name" value="HTH_ARAC"/>
    <property type="match status" value="1"/>
</dbReference>
<organism evidence="5 6">
    <name type="scientific">Parvicella tangerina</name>
    <dbReference type="NCBI Taxonomy" id="2829795"/>
    <lineage>
        <taxon>Bacteria</taxon>
        <taxon>Pseudomonadati</taxon>
        <taxon>Bacteroidota</taxon>
        <taxon>Flavobacteriia</taxon>
        <taxon>Flavobacteriales</taxon>
        <taxon>Parvicellaceae</taxon>
        <taxon>Parvicella</taxon>
    </lineage>
</organism>
<dbReference type="Gene3D" id="1.10.10.60">
    <property type="entry name" value="Homeodomain-like"/>
    <property type="match status" value="1"/>
</dbReference>
<dbReference type="GO" id="GO:0043565">
    <property type="term" value="F:sequence-specific DNA binding"/>
    <property type="evidence" value="ECO:0007669"/>
    <property type="project" value="InterPro"/>
</dbReference>
<dbReference type="GO" id="GO:0003700">
    <property type="term" value="F:DNA-binding transcription factor activity"/>
    <property type="evidence" value="ECO:0007669"/>
    <property type="project" value="InterPro"/>
</dbReference>
<keyword evidence="1" id="KW-0805">Transcription regulation</keyword>
<dbReference type="EMBL" id="OU015584">
    <property type="protein sequence ID" value="CAG5082065.1"/>
    <property type="molecule type" value="Genomic_DNA"/>
</dbReference>
<dbReference type="Proteomes" id="UP000683507">
    <property type="component" value="Chromosome"/>
</dbReference>
<evidence type="ECO:0000313" key="5">
    <source>
        <dbReference type="EMBL" id="CAG5082065.1"/>
    </source>
</evidence>
<proteinExistence type="predicted"/>
<dbReference type="KEGG" id="ptan:CRYO30217_01798"/>
<dbReference type="PANTHER" id="PTHR43280">
    <property type="entry name" value="ARAC-FAMILY TRANSCRIPTIONAL REGULATOR"/>
    <property type="match status" value="1"/>
</dbReference>
<feature type="domain" description="HTH araC/xylS-type" evidence="4">
    <location>
        <begin position="90"/>
        <end position="174"/>
    </location>
</feature>
<dbReference type="InterPro" id="IPR018060">
    <property type="entry name" value="HTH_AraC"/>
</dbReference>
<dbReference type="SUPFAM" id="SSF46689">
    <property type="entry name" value="Homeodomain-like"/>
    <property type="match status" value="1"/>
</dbReference>
<evidence type="ECO:0000256" key="3">
    <source>
        <dbReference type="ARBA" id="ARBA00023163"/>
    </source>
</evidence>
<dbReference type="InterPro" id="IPR009057">
    <property type="entry name" value="Homeodomain-like_sf"/>
</dbReference>
<protein>
    <submittedName>
        <fullName evidence="5">HTH-type transcriptional activator RhaR</fullName>
    </submittedName>
</protein>
<evidence type="ECO:0000256" key="1">
    <source>
        <dbReference type="ARBA" id="ARBA00023015"/>
    </source>
</evidence>
<dbReference type="RefSeq" id="WP_258541987.1">
    <property type="nucleotide sequence ID" value="NZ_OU015584.1"/>
</dbReference>
<dbReference type="AlphaFoldDB" id="A0A916JMH3"/>
<keyword evidence="2" id="KW-0238">DNA-binding</keyword>
<dbReference type="PANTHER" id="PTHR43280:SF2">
    <property type="entry name" value="HTH-TYPE TRANSCRIPTIONAL REGULATOR EXSA"/>
    <property type="match status" value="1"/>
</dbReference>
<accession>A0A916JMH3</accession>
<name>A0A916JMH3_9FLAO</name>
<dbReference type="Pfam" id="PF12833">
    <property type="entry name" value="HTH_18"/>
    <property type="match status" value="1"/>
</dbReference>
<evidence type="ECO:0000259" key="4">
    <source>
        <dbReference type="SMART" id="SM00342"/>
    </source>
</evidence>
<evidence type="ECO:0000313" key="6">
    <source>
        <dbReference type="Proteomes" id="UP000683507"/>
    </source>
</evidence>
<evidence type="ECO:0000256" key="2">
    <source>
        <dbReference type="ARBA" id="ARBA00023125"/>
    </source>
</evidence>
<gene>
    <name evidence="5" type="primary">rhaR_2</name>
    <name evidence="5" type="ORF">CRYO30217_01798</name>
</gene>
<sequence length="185" mass="21270">MKIVYIKNMVCHRCVLVLDQILTSLQFPNYSTELGKVIFEEVPSSEDLENLGKELKKVGFELLTAKEDAIIERVKTSLIKKVNDLSNTMDLNLSDFLQKETSINYQSLSKLFSSVEGKTIERYFITLKVEKVKELIKYDKLNISEISYELGYSSPQHLAKQFKQITGMTTSEFKKNGIRTKLDNI</sequence>